<dbReference type="AlphaFoldDB" id="A0A7J6LDK5"/>
<dbReference type="InterPro" id="IPR035897">
    <property type="entry name" value="Toll_tir_struct_dom_sf"/>
</dbReference>
<feature type="transmembrane region" description="Helical" evidence="1">
    <location>
        <begin position="236"/>
        <end position="259"/>
    </location>
</feature>
<dbReference type="SUPFAM" id="SSF52200">
    <property type="entry name" value="Toll/Interleukin receptor TIR domain"/>
    <property type="match status" value="1"/>
</dbReference>
<keyword evidence="1" id="KW-0472">Membrane</keyword>
<evidence type="ECO:0000313" key="2">
    <source>
        <dbReference type="EMBL" id="KAF4657328.1"/>
    </source>
</evidence>
<gene>
    <name evidence="2" type="ORF">FOL47_008486</name>
</gene>
<accession>A0A7J6LDK5</accession>
<keyword evidence="1" id="KW-0812">Transmembrane</keyword>
<feature type="transmembrane region" description="Helical" evidence="1">
    <location>
        <begin position="397"/>
        <end position="420"/>
    </location>
</feature>
<dbReference type="EMBL" id="JAAPAO010000548">
    <property type="protein sequence ID" value="KAF4657328.1"/>
    <property type="molecule type" value="Genomic_DNA"/>
</dbReference>
<proteinExistence type="predicted"/>
<organism evidence="2 3">
    <name type="scientific">Perkinsus chesapeaki</name>
    <name type="common">Clam parasite</name>
    <name type="synonym">Perkinsus andrewsi</name>
    <dbReference type="NCBI Taxonomy" id="330153"/>
    <lineage>
        <taxon>Eukaryota</taxon>
        <taxon>Sar</taxon>
        <taxon>Alveolata</taxon>
        <taxon>Perkinsozoa</taxon>
        <taxon>Perkinsea</taxon>
        <taxon>Perkinsida</taxon>
        <taxon>Perkinsidae</taxon>
        <taxon>Perkinsus</taxon>
    </lineage>
</organism>
<feature type="transmembrane region" description="Helical" evidence="1">
    <location>
        <begin position="328"/>
        <end position="350"/>
    </location>
</feature>
<sequence>MPTEVPMLEPHIRGISLHDITGRRHLFLNSEASEESYSLSRPVEKLDIFLSHSWSGSPFWKHMTLVTNLYVKFGYIAMLVTVIPLSVATYFLPAGKREAVAATQVLGGFAMFFGMWFGYLVPNRTNKRMVFLDKCCIPQVDLAAMKEGLTNMEAYLNRSDKLLILWTPEYFSRLWCVFELASYLRSHGPNSIACLSARFGRFYHVVVWFEIAFIIIAESVNAAIPSNTQIQRWVPYACWSVTEAALSVGVGLIVLFYCVPAKMELNKQIQHFSMTSAQCTFTEDTALLTCRISEWYGSQENFDNCIRDSWPRISTAMKTSDSALPIEIVAFVMFPYVMALCPRLACAIAWNNEFREYSWSVIIRSTLLLHVLLACRTPLFVVISYRMGNVLEYKSTLAKCFYITVVVLFALLYSVTQLIATQGVLFFYGPPAMVLFTNSSYPWFFVILPITAVALVYWTHCPRCVLSNHPAV</sequence>
<dbReference type="Gene3D" id="3.40.50.10140">
    <property type="entry name" value="Toll/interleukin-1 receptor homology (TIR) domain"/>
    <property type="match status" value="1"/>
</dbReference>
<feature type="transmembrane region" description="Helical" evidence="1">
    <location>
        <begin position="69"/>
        <end position="93"/>
    </location>
</feature>
<feature type="transmembrane region" description="Helical" evidence="1">
    <location>
        <begin position="99"/>
        <end position="121"/>
    </location>
</feature>
<dbReference type="OrthoDB" id="420448at2759"/>
<feature type="transmembrane region" description="Helical" evidence="1">
    <location>
        <begin position="205"/>
        <end position="224"/>
    </location>
</feature>
<dbReference type="Proteomes" id="UP000591131">
    <property type="component" value="Unassembled WGS sequence"/>
</dbReference>
<protein>
    <submittedName>
        <fullName evidence="2">Uncharacterized protein</fullName>
    </submittedName>
</protein>
<name>A0A7J6LDK5_PERCH</name>
<reference evidence="2 3" key="1">
    <citation type="submission" date="2020-04" db="EMBL/GenBank/DDBJ databases">
        <title>Perkinsus chesapeaki whole genome sequence.</title>
        <authorList>
            <person name="Bogema D.R."/>
        </authorList>
    </citation>
    <scope>NUCLEOTIDE SEQUENCE [LARGE SCALE GENOMIC DNA]</scope>
    <source>
        <strain evidence="2">ATCC PRA-425</strain>
    </source>
</reference>
<comment type="caution">
    <text evidence="2">The sequence shown here is derived from an EMBL/GenBank/DDBJ whole genome shotgun (WGS) entry which is preliminary data.</text>
</comment>
<evidence type="ECO:0000313" key="3">
    <source>
        <dbReference type="Proteomes" id="UP000591131"/>
    </source>
</evidence>
<keyword evidence="1" id="KW-1133">Transmembrane helix</keyword>
<feature type="transmembrane region" description="Helical" evidence="1">
    <location>
        <begin position="362"/>
        <end position="385"/>
    </location>
</feature>
<evidence type="ECO:0000256" key="1">
    <source>
        <dbReference type="SAM" id="Phobius"/>
    </source>
</evidence>
<keyword evidence="3" id="KW-1185">Reference proteome</keyword>
<feature type="transmembrane region" description="Helical" evidence="1">
    <location>
        <begin position="440"/>
        <end position="458"/>
    </location>
</feature>